<evidence type="ECO:0000313" key="7">
    <source>
        <dbReference type="Proteomes" id="UP000198319"/>
    </source>
</evidence>
<name>A0A1S1J587_9FLAO</name>
<dbReference type="Proteomes" id="UP000180252">
    <property type="component" value="Unassembled WGS sequence"/>
</dbReference>
<dbReference type="EMBL" id="MUHG01000018">
    <property type="protein sequence ID" value="OXB19521.1"/>
    <property type="molecule type" value="Genomic_DNA"/>
</dbReference>
<dbReference type="PANTHER" id="PTHR11092">
    <property type="entry name" value="SUGAR NUCLEOTIDE EPIMERASE RELATED"/>
    <property type="match status" value="1"/>
</dbReference>
<reference evidence="4" key="2">
    <citation type="submission" date="2016-09" db="EMBL/GenBank/DDBJ databases">
        <authorList>
            <person name="Capua I."/>
            <person name="De Benedictis P."/>
            <person name="Joannis T."/>
            <person name="Lombin L.H."/>
            <person name="Cattoli G."/>
        </authorList>
    </citation>
    <scope>NUCLEOTIDE SEQUENCE [LARGE SCALE GENOMIC DNA]</scope>
    <source>
        <strain evidence="4">MSU</strain>
    </source>
</reference>
<comment type="caution">
    <text evidence="4">The sequence shown here is derived from an EMBL/GenBank/DDBJ whole genome shotgun (WGS) entry which is preliminary data.</text>
</comment>
<evidence type="ECO:0000313" key="6">
    <source>
        <dbReference type="Proteomes" id="UP000180252"/>
    </source>
</evidence>
<dbReference type="EMBL" id="MIKE01000024">
    <property type="protein sequence ID" value="OHT44346.1"/>
    <property type="molecule type" value="Genomic_DNA"/>
</dbReference>
<dbReference type="Gene3D" id="3.40.50.720">
    <property type="entry name" value="NAD(P)-binding Rossmann-like Domain"/>
    <property type="match status" value="1"/>
</dbReference>
<dbReference type="PANTHER" id="PTHR11092:SF0">
    <property type="entry name" value="EPIMERASE FAMILY PROTEIN SDR39U1"/>
    <property type="match status" value="1"/>
</dbReference>
<reference evidence="6" key="1">
    <citation type="submission" date="2016-09" db="EMBL/GenBank/DDBJ databases">
        <authorList>
            <person name="Chen S."/>
            <person name="Walker E."/>
        </authorList>
    </citation>
    <scope>NUCLEOTIDE SEQUENCE [LARGE SCALE GENOMIC DNA]</scope>
    <source>
        <strain evidence="6">MSU</strain>
    </source>
</reference>
<proteinExistence type="inferred from homology"/>
<protein>
    <submittedName>
        <fullName evidence="4">TIGR01777 family protein</fullName>
    </submittedName>
</protein>
<dbReference type="InterPro" id="IPR013549">
    <property type="entry name" value="DUF1731"/>
</dbReference>
<evidence type="ECO:0000313" key="4">
    <source>
        <dbReference type="EMBL" id="OHT44346.1"/>
    </source>
</evidence>
<gene>
    <name evidence="5" type="ORF">B0A71_13380</name>
    <name evidence="4" type="ORF">BHE19_11495</name>
</gene>
<feature type="domain" description="DUF1731" evidence="3">
    <location>
        <begin position="255"/>
        <end position="299"/>
    </location>
</feature>
<sequence length="303" mass="33492">MAKNVLLTGGTGFVGKQLTDLLTDSGFTVSILSRSARENTSLITYYKWNLKTNYINEEAILQADYIIHLAGEGIVEKRWTKRRKKVIVESRVQPIDLIYSILKKNNKVPEAFISASAVGIYGAVTSSVICTEDTPPATDFLGVTCVEWEQATDKITSLGIRTAKIRTGIVLGRNEGFLKKLGPNFKAGFGAILGTGKQYLPWIHIDDLCQIYLKALTDETIKGPYNACVTDNTTNLSFSKMLASLYGYKIWLPKVPAFILKIVLGEMSEAVLKGQRVSSEKIQKTGFEFQFTDLEGALVNCLN</sequence>
<dbReference type="InterPro" id="IPR036291">
    <property type="entry name" value="NAD(P)-bd_dom_sf"/>
</dbReference>
<reference evidence="5 7" key="3">
    <citation type="submission" date="2016-11" db="EMBL/GenBank/DDBJ databases">
        <title>Whole genomes of Flavobacteriaceae.</title>
        <authorList>
            <person name="Stine C."/>
            <person name="Li C."/>
            <person name="Tadesse D."/>
        </authorList>
    </citation>
    <scope>NUCLEOTIDE SEQUENCE [LARGE SCALE GENOMIC DNA]</scope>
    <source>
        <strain evidence="5 7">ATCC BAA-2541</strain>
    </source>
</reference>
<dbReference type="SUPFAM" id="SSF51735">
    <property type="entry name" value="NAD(P)-binding Rossmann-fold domains"/>
    <property type="match status" value="1"/>
</dbReference>
<dbReference type="Proteomes" id="UP000198319">
    <property type="component" value="Unassembled WGS sequence"/>
</dbReference>
<dbReference type="AlphaFoldDB" id="A0A1S1J587"/>
<dbReference type="NCBIfam" id="TIGR01777">
    <property type="entry name" value="yfcH"/>
    <property type="match status" value="1"/>
</dbReference>
<evidence type="ECO:0000256" key="1">
    <source>
        <dbReference type="ARBA" id="ARBA00009353"/>
    </source>
</evidence>
<evidence type="ECO:0000259" key="3">
    <source>
        <dbReference type="Pfam" id="PF08338"/>
    </source>
</evidence>
<organism evidence="4 6">
    <name type="scientific">Flavobacterium tructae</name>
    <dbReference type="NCBI Taxonomy" id="1114873"/>
    <lineage>
        <taxon>Bacteria</taxon>
        <taxon>Pseudomonadati</taxon>
        <taxon>Bacteroidota</taxon>
        <taxon>Flavobacteriia</taxon>
        <taxon>Flavobacteriales</taxon>
        <taxon>Flavobacteriaceae</taxon>
        <taxon>Flavobacterium</taxon>
    </lineage>
</organism>
<dbReference type="OrthoDB" id="9801773at2"/>
<accession>A0A1S1J587</accession>
<feature type="domain" description="NAD-dependent epimerase/dehydratase" evidence="2">
    <location>
        <begin position="5"/>
        <end position="226"/>
    </location>
</feature>
<dbReference type="Pfam" id="PF01370">
    <property type="entry name" value="Epimerase"/>
    <property type="match status" value="1"/>
</dbReference>
<comment type="similarity">
    <text evidence="1">Belongs to the NAD(P)-dependent epimerase/dehydratase family. SDR39U1 subfamily.</text>
</comment>
<dbReference type="RefSeq" id="WP_070907588.1">
    <property type="nucleotide sequence ID" value="NZ_MIKE01000024.1"/>
</dbReference>
<dbReference type="Pfam" id="PF08338">
    <property type="entry name" value="DUF1731"/>
    <property type="match status" value="1"/>
</dbReference>
<dbReference type="InterPro" id="IPR001509">
    <property type="entry name" value="Epimerase_deHydtase"/>
</dbReference>
<dbReference type="InterPro" id="IPR010099">
    <property type="entry name" value="SDR39U1"/>
</dbReference>
<dbReference type="STRING" id="1278819.BHE19_11495"/>
<keyword evidence="7" id="KW-1185">Reference proteome</keyword>
<evidence type="ECO:0000313" key="5">
    <source>
        <dbReference type="EMBL" id="OXB19521.1"/>
    </source>
</evidence>
<evidence type="ECO:0000259" key="2">
    <source>
        <dbReference type="Pfam" id="PF01370"/>
    </source>
</evidence>